<name>A0A0C6FTD0_9HYPH</name>
<reference evidence="1 2" key="1">
    <citation type="journal article" date="2015" name="Genome Announc.">
        <title>Complete Genome Sequence of Methylobacterium aquaticum Strain 22A, Isolated from Racomitrium japonicum Moss.</title>
        <authorList>
            <person name="Tani A."/>
            <person name="Ogura Y."/>
            <person name="Hayashi T."/>
            <person name="Kimbara K."/>
        </authorList>
    </citation>
    <scope>NUCLEOTIDE SEQUENCE [LARGE SCALE GENOMIC DNA]</scope>
    <source>
        <strain evidence="1 2">MA-22A</strain>
        <plasmid evidence="2">Plasmid pMaq22A_3p DNA</plasmid>
    </source>
</reference>
<dbReference type="PATRIC" id="fig|270351.10.peg.7526"/>
<sequence>MVMSRLPHTISNQSLTFFVKGKPYSLTREHEHFEAAKALLQQPGGHPVQKLVDMVDVRQALLRDSFGALQVIGADLVFKGQVLKGLWVDKIKAFRAAGEPFAPLFNALGSLLQNPTPEAIERLPVFLEKSNLGFLEDGRFIAYKAVREDYFDVHTGRTHRNMVGDTPHMDRDKVNADPNACCSTGLHVGTPDYVQSFYAHTARRVMLIAVWPHDVVSVPHSYGGTKMRICAYEVIDELDEQYASTILGRPVLTPRSQLPAPVVVEAAPAPAAATFDIDEVEVGDVVSYRGDAETPGGNYTVVAIDPDGHEDLMIATATGQAWLLNDNVAGIVERAPRDDEDEPDGYTRDEQDEHYDAVNAEIDAQYLADQVEVGDVVTLTADPGAHRMQACRAAGNYSVRAAAETTLLVEDATGRSWVERTRVVAATRNGVDIMPSPTVEAPPIGERPAPALLAQVGDLVTTSEGGWPPAGVYPVIRVDEGREYRLTVQTEHDGEQGVRNCYVVSFTARPWLRAEIGGTVDLRGTGETGQAYRNGGRGIEVVGMFLHASTPQLQLRTMAGPQWIDATRVTAAYPKA</sequence>
<gene>
    <name evidence="1" type="ORF">Maq22A_3p50460</name>
</gene>
<accession>A0A0C6FTD0</accession>
<dbReference type="AlphaFoldDB" id="A0A0C6FTD0"/>
<keyword evidence="1" id="KW-0614">Plasmid</keyword>
<protein>
    <submittedName>
        <fullName evidence="1">Protein rIIB</fullName>
    </submittedName>
</protein>
<evidence type="ECO:0000313" key="2">
    <source>
        <dbReference type="Proteomes" id="UP000061432"/>
    </source>
</evidence>
<dbReference type="EMBL" id="AP014707">
    <property type="protein sequence ID" value="BAQ50342.1"/>
    <property type="molecule type" value="Genomic_DNA"/>
</dbReference>
<reference evidence="2" key="2">
    <citation type="submission" date="2015-01" db="EMBL/GenBank/DDBJ databases">
        <title>Complete genome sequence of Methylobacterium aquaticum strain 22A.</title>
        <authorList>
            <person name="Tani A."/>
            <person name="Ogura Y."/>
            <person name="Hayashi T."/>
        </authorList>
    </citation>
    <scope>NUCLEOTIDE SEQUENCE [LARGE SCALE GENOMIC DNA]</scope>
    <source>
        <strain evidence="2">MA-22A</strain>
        <plasmid evidence="2">Plasmid pMaq22A_3p DNA</plasmid>
    </source>
</reference>
<evidence type="ECO:0000313" key="1">
    <source>
        <dbReference type="EMBL" id="BAQ50342.1"/>
    </source>
</evidence>
<dbReference type="Proteomes" id="UP000061432">
    <property type="component" value="Plasmid pMaq22A_3p"/>
</dbReference>
<proteinExistence type="predicted"/>
<geneLocation type="plasmid" evidence="2">
    <name>pMaq22A_3p DNA</name>
</geneLocation>
<organism evidence="1 2">
    <name type="scientific">Methylobacterium aquaticum</name>
    <dbReference type="NCBI Taxonomy" id="270351"/>
    <lineage>
        <taxon>Bacteria</taxon>
        <taxon>Pseudomonadati</taxon>
        <taxon>Pseudomonadota</taxon>
        <taxon>Alphaproteobacteria</taxon>
        <taxon>Hyphomicrobiales</taxon>
        <taxon>Methylobacteriaceae</taxon>
        <taxon>Methylobacterium</taxon>
    </lineage>
</organism>
<dbReference type="KEGG" id="maqu:Maq22A_3p50460"/>